<sequence>MRPTALVEAKPCLSLGGMGRSSQVDKRLGRAGPEPLATRSLPGAAAAAAGRADGVGGPRAGLEAECARLLGEKSVLLTVLGVAPGQAACTLLVQEVPVSLRKEPQEKESHPRLHEKVAEYRKARWHQVAVEPAETPETE</sequence>
<reference evidence="2 3" key="1">
    <citation type="journal article" date="2020" name="Mol. Biol. Evol.">
        <title>Interspecific Gene Flow and the Evolution of Specialization in Black and White Rhinoceros.</title>
        <authorList>
            <person name="Moodley Y."/>
            <person name="Westbury M.V."/>
            <person name="Russo I.M."/>
            <person name="Gopalakrishnan S."/>
            <person name="Rakotoarivelo A."/>
            <person name="Olsen R.A."/>
            <person name="Prost S."/>
            <person name="Tunstall T."/>
            <person name="Ryder O.A."/>
            <person name="Dalen L."/>
            <person name="Bruford M.W."/>
        </authorList>
    </citation>
    <scope>NUCLEOTIDE SEQUENCE [LARGE SCALE GENOMIC DNA]</scope>
    <source>
        <strain evidence="2">SBR-YM</strain>
        <tissue evidence="2">Skin</tissue>
    </source>
</reference>
<organism evidence="2 3">
    <name type="scientific">Diceros bicornis minor</name>
    <name type="common">South-central black rhinoceros</name>
    <dbReference type="NCBI Taxonomy" id="77932"/>
    <lineage>
        <taxon>Eukaryota</taxon>
        <taxon>Metazoa</taxon>
        <taxon>Chordata</taxon>
        <taxon>Craniata</taxon>
        <taxon>Vertebrata</taxon>
        <taxon>Euteleostomi</taxon>
        <taxon>Mammalia</taxon>
        <taxon>Eutheria</taxon>
        <taxon>Laurasiatheria</taxon>
        <taxon>Perissodactyla</taxon>
        <taxon>Rhinocerotidae</taxon>
        <taxon>Diceros</taxon>
    </lineage>
</organism>
<evidence type="ECO:0000256" key="1">
    <source>
        <dbReference type="SAM" id="MobiDB-lite"/>
    </source>
</evidence>
<evidence type="ECO:0000313" key="3">
    <source>
        <dbReference type="Proteomes" id="UP000551758"/>
    </source>
</evidence>
<name>A0A7J7FB77_DICBM</name>
<accession>A0A7J7FB77</accession>
<keyword evidence="3" id="KW-1185">Reference proteome</keyword>
<dbReference type="AlphaFoldDB" id="A0A7J7FB77"/>
<evidence type="ECO:0000313" key="2">
    <source>
        <dbReference type="EMBL" id="KAF5925260.1"/>
    </source>
</evidence>
<feature type="region of interest" description="Disordered" evidence="1">
    <location>
        <begin position="16"/>
        <end position="38"/>
    </location>
</feature>
<comment type="caution">
    <text evidence="2">The sequence shown here is derived from an EMBL/GenBank/DDBJ whole genome shotgun (WGS) entry which is preliminary data.</text>
</comment>
<proteinExistence type="predicted"/>
<dbReference type="EMBL" id="JACDTQ010000812">
    <property type="protein sequence ID" value="KAF5925260.1"/>
    <property type="molecule type" value="Genomic_DNA"/>
</dbReference>
<protein>
    <submittedName>
        <fullName evidence="2">Uncharacterized protein</fullName>
    </submittedName>
</protein>
<dbReference type="Proteomes" id="UP000551758">
    <property type="component" value="Unassembled WGS sequence"/>
</dbReference>
<gene>
    <name evidence="2" type="ORF">HPG69_001704</name>
</gene>